<accession>A0A6J6Y6R5</accession>
<proteinExistence type="predicted"/>
<protein>
    <submittedName>
        <fullName evidence="1">Unannotated protein</fullName>
    </submittedName>
</protein>
<dbReference type="AlphaFoldDB" id="A0A6J6Y6R5"/>
<dbReference type="EMBL" id="CAFAAH010000204">
    <property type="protein sequence ID" value="CAB4805291.1"/>
    <property type="molecule type" value="Genomic_DNA"/>
</dbReference>
<reference evidence="1" key="1">
    <citation type="submission" date="2020-05" db="EMBL/GenBank/DDBJ databases">
        <authorList>
            <person name="Chiriac C."/>
            <person name="Salcher M."/>
            <person name="Ghai R."/>
            <person name="Kavagutti S V."/>
        </authorList>
    </citation>
    <scope>NUCLEOTIDE SEQUENCE</scope>
</reference>
<sequence length="96" mass="10647">MILRASAALLPMVARVHPVAPRFNLKPFKFAPTRAGLSRNIYDEILLRSVTLTATQRGSHPQNGYVRGWGGGMCDAYEPSSPSIPPRPWVFWPSTL</sequence>
<organism evidence="1">
    <name type="scientific">freshwater metagenome</name>
    <dbReference type="NCBI Taxonomy" id="449393"/>
    <lineage>
        <taxon>unclassified sequences</taxon>
        <taxon>metagenomes</taxon>
        <taxon>ecological metagenomes</taxon>
    </lineage>
</organism>
<name>A0A6J6Y6R5_9ZZZZ</name>
<evidence type="ECO:0000313" key="1">
    <source>
        <dbReference type="EMBL" id="CAB4805291.1"/>
    </source>
</evidence>
<gene>
    <name evidence="1" type="ORF">UFOPK2996_01293</name>
</gene>